<dbReference type="GO" id="GO:0006412">
    <property type="term" value="P:translation"/>
    <property type="evidence" value="ECO:0007669"/>
    <property type="project" value="InterPro"/>
</dbReference>
<dbReference type="EMBL" id="JACGWO010000002">
    <property type="protein sequence ID" value="KAK4436211.1"/>
    <property type="molecule type" value="Genomic_DNA"/>
</dbReference>
<sequence length="178" mass="20244">MACLHYGKNVLRRSLMHHALLYAAQGVRYRKLEVILTTSIDKLGRAGETVTVAPGHFRNHLIAKAACCAEYRQVCASHSRAPRDYKFIIEGKGNELRYPVSKEEILAEVARKLQVQIEPENLQLPTPLSSLVSVHTSETSPIRRHENENRKVIRIRSVHIFYELIATAEKEDDLMVTC</sequence>
<keyword evidence="8" id="KW-1185">Reference proteome</keyword>
<dbReference type="InterPro" id="IPR000244">
    <property type="entry name" value="Ribosomal_bL9"/>
</dbReference>
<dbReference type="GO" id="GO:1990904">
    <property type="term" value="C:ribonucleoprotein complex"/>
    <property type="evidence" value="ECO:0007669"/>
    <property type="project" value="UniProtKB-KW"/>
</dbReference>
<reference evidence="7" key="1">
    <citation type="submission" date="2020-06" db="EMBL/GenBank/DDBJ databases">
        <authorList>
            <person name="Li T."/>
            <person name="Hu X."/>
            <person name="Zhang T."/>
            <person name="Song X."/>
            <person name="Zhang H."/>
            <person name="Dai N."/>
            <person name="Sheng W."/>
            <person name="Hou X."/>
            <person name="Wei L."/>
        </authorList>
    </citation>
    <scope>NUCLEOTIDE SEQUENCE</scope>
    <source>
        <strain evidence="7">3651</strain>
        <tissue evidence="7">Leaf</tissue>
    </source>
</reference>
<evidence type="ECO:0000256" key="1">
    <source>
        <dbReference type="ARBA" id="ARBA00010605"/>
    </source>
</evidence>
<evidence type="ECO:0000259" key="6">
    <source>
        <dbReference type="Pfam" id="PF01281"/>
    </source>
</evidence>
<evidence type="ECO:0000256" key="3">
    <source>
        <dbReference type="ARBA" id="ARBA00023274"/>
    </source>
</evidence>
<gene>
    <name evidence="7" type="ORF">Salat_0784800</name>
</gene>
<dbReference type="PANTHER" id="PTHR21368">
    <property type="entry name" value="50S RIBOSOMAL PROTEIN L9"/>
    <property type="match status" value="1"/>
</dbReference>
<feature type="domain" description="Ribosomal protein L9" evidence="6">
    <location>
        <begin position="33"/>
        <end position="64"/>
    </location>
</feature>
<dbReference type="SUPFAM" id="SSF55658">
    <property type="entry name" value="L9 N-domain-like"/>
    <property type="match status" value="1"/>
</dbReference>
<comment type="caution">
    <text evidence="7">The sequence shown here is derived from an EMBL/GenBank/DDBJ whole genome shotgun (WGS) entry which is preliminary data.</text>
</comment>
<dbReference type="Gene3D" id="3.40.5.10">
    <property type="entry name" value="Ribosomal protein L9, N-terminal domain"/>
    <property type="match status" value="1"/>
</dbReference>
<name>A0AAE1YU46_9LAMI</name>
<protein>
    <recommendedName>
        <fullName evidence="5">Large ribosomal subunit protein bL9c</fullName>
    </recommendedName>
    <alternativeName>
        <fullName evidence="4">CL9</fullName>
    </alternativeName>
</protein>
<dbReference type="GO" id="GO:0005840">
    <property type="term" value="C:ribosome"/>
    <property type="evidence" value="ECO:0007669"/>
    <property type="project" value="UniProtKB-KW"/>
</dbReference>
<keyword evidence="3" id="KW-0687">Ribonucleoprotein</keyword>
<proteinExistence type="inferred from homology"/>
<accession>A0AAE1YU46</accession>
<keyword evidence="2" id="KW-0689">Ribosomal protein</keyword>
<reference evidence="7" key="2">
    <citation type="journal article" date="2024" name="Plant">
        <title>Genomic evolution and insights into agronomic trait innovations of Sesamum species.</title>
        <authorList>
            <person name="Miao H."/>
            <person name="Wang L."/>
            <person name="Qu L."/>
            <person name="Liu H."/>
            <person name="Sun Y."/>
            <person name="Le M."/>
            <person name="Wang Q."/>
            <person name="Wei S."/>
            <person name="Zheng Y."/>
            <person name="Lin W."/>
            <person name="Duan Y."/>
            <person name="Cao H."/>
            <person name="Xiong S."/>
            <person name="Wang X."/>
            <person name="Wei L."/>
            <person name="Li C."/>
            <person name="Ma Q."/>
            <person name="Ju M."/>
            <person name="Zhao R."/>
            <person name="Li G."/>
            <person name="Mu C."/>
            <person name="Tian Q."/>
            <person name="Mei H."/>
            <person name="Zhang T."/>
            <person name="Gao T."/>
            <person name="Zhang H."/>
        </authorList>
    </citation>
    <scope>NUCLEOTIDE SEQUENCE</scope>
    <source>
        <strain evidence="7">3651</strain>
    </source>
</reference>
<evidence type="ECO:0000256" key="5">
    <source>
        <dbReference type="ARBA" id="ARBA00035193"/>
    </source>
</evidence>
<evidence type="ECO:0000256" key="4">
    <source>
        <dbReference type="ARBA" id="ARBA00031047"/>
    </source>
</evidence>
<dbReference type="InterPro" id="IPR020070">
    <property type="entry name" value="Ribosomal_bL9_N"/>
</dbReference>
<comment type="similarity">
    <text evidence="1">Belongs to the bacterial ribosomal protein bL9 family.</text>
</comment>
<dbReference type="InterPro" id="IPR009027">
    <property type="entry name" value="Ribosomal_bL9/RNase_H1_N"/>
</dbReference>
<organism evidence="7 8">
    <name type="scientific">Sesamum alatum</name>
    <dbReference type="NCBI Taxonomy" id="300844"/>
    <lineage>
        <taxon>Eukaryota</taxon>
        <taxon>Viridiplantae</taxon>
        <taxon>Streptophyta</taxon>
        <taxon>Embryophyta</taxon>
        <taxon>Tracheophyta</taxon>
        <taxon>Spermatophyta</taxon>
        <taxon>Magnoliopsida</taxon>
        <taxon>eudicotyledons</taxon>
        <taxon>Gunneridae</taxon>
        <taxon>Pentapetalae</taxon>
        <taxon>asterids</taxon>
        <taxon>lamiids</taxon>
        <taxon>Lamiales</taxon>
        <taxon>Pedaliaceae</taxon>
        <taxon>Sesamum</taxon>
    </lineage>
</organism>
<dbReference type="Pfam" id="PF01281">
    <property type="entry name" value="Ribosomal_L9_N"/>
    <property type="match status" value="1"/>
</dbReference>
<dbReference type="Proteomes" id="UP001293254">
    <property type="component" value="Unassembled WGS sequence"/>
</dbReference>
<evidence type="ECO:0000256" key="2">
    <source>
        <dbReference type="ARBA" id="ARBA00022980"/>
    </source>
</evidence>
<evidence type="ECO:0000313" key="7">
    <source>
        <dbReference type="EMBL" id="KAK4436211.1"/>
    </source>
</evidence>
<evidence type="ECO:0000313" key="8">
    <source>
        <dbReference type="Proteomes" id="UP001293254"/>
    </source>
</evidence>
<dbReference type="AlphaFoldDB" id="A0AAE1YU46"/>
<dbReference type="InterPro" id="IPR036935">
    <property type="entry name" value="Ribosomal_bL9_N_sf"/>
</dbReference>
<dbReference type="GO" id="GO:0003735">
    <property type="term" value="F:structural constituent of ribosome"/>
    <property type="evidence" value="ECO:0007669"/>
    <property type="project" value="InterPro"/>
</dbReference>